<evidence type="ECO:0008006" key="4">
    <source>
        <dbReference type="Google" id="ProtNLM"/>
    </source>
</evidence>
<organism evidence="2 3">
    <name type="scientific">Chitiniphilus eburneus</name>
    <dbReference type="NCBI Taxonomy" id="2571148"/>
    <lineage>
        <taxon>Bacteria</taxon>
        <taxon>Pseudomonadati</taxon>
        <taxon>Pseudomonadota</taxon>
        <taxon>Betaproteobacteria</taxon>
        <taxon>Neisseriales</taxon>
        <taxon>Chitinibacteraceae</taxon>
        <taxon>Chitiniphilus</taxon>
    </lineage>
</organism>
<accession>A0A4U0PAV9</accession>
<protein>
    <recommendedName>
        <fullName evidence="4">DNA/RNA non-specific endonuclease</fullName>
    </recommendedName>
</protein>
<sequence length="326" mass="35262">MTSKLKSRRSASMGPAPTKKIKIARTPAGIVKPTGMRTRRQHAADVKAGLAQPLKWDDFLLPSRTPGAHIGSTGRAVSDSQAVSAPKFIGKSYKTGTFRLHWKGLRNASGGTSGITPFLTTRSDKRWTKSHDLKRREFSDTLLKGKGFTNPFAKHGAENSHLIAGSLYGPNDVLSAPPASIHQNTEWLAIEEGIKQLMKTSEVRLKATGYVHESGTEQGRLKAARYKIYVHDGTQFNKAFDHVSDGARGNIGKSDVKDLRQQVAGLGTTPLPVWPGNGISGNAPSLSDAKSGHESSIQSKLFTDLKTSVAQVHQGQAALDFANKRY</sequence>
<evidence type="ECO:0000313" key="2">
    <source>
        <dbReference type="EMBL" id="TJZ64619.1"/>
    </source>
</evidence>
<dbReference type="OrthoDB" id="9765204at2"/>
<reference evidence="2 3" key="1">
    <citation type="submission" date="2019-04" db="EMBL/GenBank/DDBJ databases">
        <title>Chitiniphilus eburnea sp. nov., a novel chitinolytic bacterium isolated from aquaculture sludge.</title>
        <authorList>
            <person name="Sheng M."/>
        </authorList>
    </citation>
    <scope>NUCLEOTIDE SEQUENCE [LARGE SCALE GENOMIC DNA]</scope>
    <source>
        <strain evidence="2 3">HX-2-15</strain>
    </source>
</reference>
<dbReference type="AlphaFoldDB" id="A0A4U0PAV9"/>
<feature type="region of interest" description="Disordered" evidence="1">
    <location>
        <begin position="1"/>
        <end position="21"/>
    </location>
</feature>
<gene>
    <name evidence="2" type="ORF">FAZ21_18885</name>
</gene>
<evidence type="ECO:0000313" key="3">
    <source>
        <dbReference type="Proteomes" id="UP000310016"/>
    </source>
</evidence>
<keyword evidence="3" id="KW-1185">Reference proteome</keyword>
<evidence type="ECO:0000256" key="1">
    <source>
        <dbReference type="SAM" id="MobiDB-lite"/>
    </source>
</evidence>
<dbReference type="EMBL" id="SUMF01000043">
    <property type="protein sequence ID" value="TJZ64619.1"/>
    <property type="molecule type" value="Genomic_DNA"/>
</dbReference>
<dbReference type="RefSeq" id="WP_136774992.1">
    <property type="nucleotide sequence ID" value="NZ_CP156074.1"/>
</dbReference>
<comment type="caution">
    <text evidence="2">The sequence shown here is derived from an EMBL/GenBank/DDBJ whole genome shotgun (WGS) entry which is preliminary data.</text>
</comment>
<proteinExistence type="predicted"/>
<dbReference type="Proteomes" id="UP000310016">
    <property type="component" value="Unassembled WGS sequence"/>
</dbReference>
<name>A0A4U0PAV9_9NEIS</name>